<protein>
    <submittedName>
        <fullName evidence="1">Uncharacterized protein</fullName>
    </submittedName>
</protein>
<reference evidence="2" key="1">
    <citation type="submission" date="2017-09" db="EMBL/GenBank/DDBJ databases">
        <title>Depth-based differentiation of microbial function through sediment-hosted aquifers and enrichment of novel symbionts in the deep terrestrial subsurface.</title>
        <authorList>
            <person name="Probst A.J."/>
            <person name="Ladd B."/>
            <person name="Jarett J.K."/>
            <person name="Geller-Mcgrath D.E."/>
            <person name="Sieber C.M.K."/>
            <person name="Emerson J.B."/>
            <person name="Anantharaman K."/>
            <person name="Thomas B.C."/>
            <person name="Malmstrom R."/>
            <person name="Stieglmeier M."/>
            <person name="Klingl A."/>
            <person name="Woyke T."/>
            <person name="Ryan C.M."/>
            <person name="Banfield J.F."/>
        </authorList>
    </citation>
    <scope>NUCLEOTIDE SEQUENCE [LARGE SCALE GENOMIC DNA]</scope>
</reference>
<dbReference type="EMBL" id="PFDW01000060">
    <property type="protein sequence ID" value="PJE58061.1"/>
    <property type="molecule type" value="Genomic_DNA"/>
</dbReference>
<dbReference type="Proteomes" id="UP000231450">
    <property type="component" value="Unassembled WGS sequence"/>
</dbReference>
<dbReference type="InterPro" id="IPR013783">
    <property type="entry name" value="Ig-like_fold"/>
</dbReference>
<sequence>MVDPVKIKTKVFTRALTRVALLALGLGIVLAVSPIPDLSGPKIVDYTICSDSYKYCFSEYHINNIKTTDILEIMVEAVDENGVQTIFFENLSSVSVTCNALRLNHVEEKRGYPANGRILCEWTNIKLPVGKQVLTAVAIDGKGNKKESMKITFNVTSDNKLDLPKPILSAEPAVVECNPTCRTTFASTEVPYSDEASLYFEMVK</sequence>
<dbReference type="Gene3D" id="2.60.40.10">
    <property type="entry name" value="Immunoglobulins"/>
    <property type="match status" value="1"/>
</dbReference>
<accession>A0A2M8KDR4</accession>
<proteinExistence type="predicted"/>
<name>A0A2M8KDR4_9BACT</name>
<evidence type="ECO:0000313" key="2">
    <source>
        <dbReference type="Proteomes" id="UP000231450"/>
    </source>
</evidence>
<comment type="caution">
    <text evidence="1">The sequence shown here is derived from an EMBL/GenBank/DDBJ whole genome shotgun (WGS) entry which is preliminary data.</text>
</comment>
<gene>
    <name evidence="1" type="ORF">COU81_02845</name>
</gene>
<evidence type="ECO:0000313" key="1">
    <source>
        <dbReference type="EMBL" id="PJE58061.1"/>
    </source>
</evidence>
<dbReference type="AlphaFoldDB" id="A0A2M8KDR4"/>
<organism evidence="1 2">
    <name type="scientific">Candidatus Portnoybacteria bacterium CG10_big_fil_rev_8_21_14_0_10_36_7</name>
    <dbReference type="NCBI Taxonomy" id="1974812"/>
    <lineage>
        <taxon>Bacteria</taxon>
        <taxon>Candidatus Portnoyibacteriota</taxon>
    </lineage>
</organism>